<dbReference type="Proteomes" id="UP000262477">
    <property type="component" value="Unassembled WGS sequence"/>
</dbReference>
<dbReference type="CDD" id="cd00093">
    <property type="entry name" value="HTH_XRE"/>
    <property type="match status" value="1"/>
</dbReference>
<accession>A0A371Q8U9</accession>
<dbReference type="SMART" id="SM00530">
    <property type="entry name" value="HTH_XRE"/>
    <property type="match status" value="1"/>
</dbReference>
<dbReference type="OrthoDB" id="3504495at2"/>
<gene>
    <name evidence="5" type="ORF">DY245_06490</name>
</gene>
<feature type="domain" description="HTH cro/C1-type" evidence="4">
    <location>
        <begin position="7"/>
        <end position="61"/>
    </location>
</feature>
<protein>
    <submittedName>
        <fullName evidence="5">XRE family transcriptional regulator</fullName>
    </submittedName>
</protein>
<dbReference type="InterPro" id="IPR050807">
    <property type="entry name" value="TransReg_Diox_bact_type"/>
</dbReference>
<dbReference type="EMBL" id="QUAC01000042">
    <property type="protein sequence ID" value="REK91094.1"/>
    <property type="molecule type" value="Genomic_DNA"/>
</dbReference>
<keyword evidence="3" id="KW-0804">Transcription</keyword>
<name>A0A371Q8U9_STRIH</name>
<comment type="caution">
    <text evidence="5">The sequence shown here is derived from an EMBL/GenBank/DDBJ whole genome shotgun (WGS) entry which is preliminary data.</text>
</comment>
<evidence type="ECO:0000313" key="5">
    <source>
        <dbReference type="EMBL" id="REK91094.1"/>
    </source>
</evidence>
<dbReference type="AlphaFoldDB" id="A0A371Q8U9"/>
<reference evidence="5 6" key="1">
    <citation type="submission" date="2018-08" db="EMBL/GenBank/DDBJ databases">
        <title>Streptomyces NEAU-D10 sp. nov., a novel Actinomycete isolated from soil.</title>
        <authorList>
            <person name="Jin L."/>
        </authorList>
    </citation>
    <scope>NUCLEOTIDE SEQUENCE [LARGE SCALE GENOMIC DNA]</scope>
    <source>
        <strain evidence="5 6">NEAU-D10</strain>
    </source>
</reference>
<dbReference type="PROSITE" id="PS50943">
    <property type="entry name" value="HTH_CROC1"/>
    <property type="match status" value="1"/>
</dbReference>
<dbReference type="InterPro" id="IPR001387">
    <property type="entry name" value="Cro/C1-type_HTH"/>
</dbReference>
<sequence>MTVGGRIRHHRLTGGRTQAAVASLCGISEDYLGKIERGHKNPSQALLHRLAHELGVQVAALLTDEPAAAPQAPVTHEASIAQAMMGCGTSRGTEPATPAALRERVEAAWRIWQTSAARFTDAEAVLPALITDIELAGRARRTGNDAHARRETLRIAADLYGLLHSYCRRTGRLDLALVAADRAIRAAQDADDPLRIAAGQWNLGHVLLSDDRPDAPAEAAEVAALAINQLRHETAHPDIQAAQGALELVCAAAAAAQRNWWEARERLEKRAAPLAEQAGEGNVQWTVFGPTNVELHAVSIEMLAGEASEGLRRADQVDTSQLPSKERQFTFGLQVARCYDLHREDAAVLVHLLHLEELSPQDLQRSPQARDMVTALLHRVRPTYQRQVGKLAERLNIV</sequence>
<dbReference type="SUPFAM" id="SSF47413">
    <property type="entry name" value="lambda repressor-like DNA-binding domains"/>
    <property type="match status" value="1"/>
</dbReference>
<dbReference type="RefSeq" id="WP_128504488.1">
    <property type="nucleotide sequence ID" value="NZ_QUAC01000042.1"/>
</dbReference>
<dbReference type="GO" id="GO:0003677">
    <property type="term" value="F:DNA binding"/>
    <property type="evidence" value="ECO:0007669"/>
    <property type="project" value="UniProtKB-KW"/>
</dbReference>
<dbReference type="InterPro" id="IPR010982">
    <property type="entry name" value="Lambda_DNA-bd_dom_sf"/>
</dbReference>
<evidence type="ECO:0000256" key="1">
    <source>
        <dbReference type="ARBA" id="ARBA00023015"/>
    </source>
</evidence>
<keyword evidence="2" id="KW-0238">DNA-binding</keyword>
<keyword evidence="1" id="KW-0805">Transcription regulation</keyword>
<dbReference type="GO" id="GO:0005829">
    <property type="term" value="C:cytosol"/>
    <property type="evidence" value="ECO:0007669"/>
    <property type="project" value="TreeGrafter"/>
</dbReference>
<keyword evidence="6" id="KW-1185">Reference proteome</keyword>
<dbReference type="Gene3D" id="1.10.260.40">
    <property type="entry name" value="lambda repressor-like DNA-binding domains"/>
    <property type="match status" value="1"/>
</dbReference>
<organism evidence="5 6">
    <name type="scientific">Streptomyces inhibens</name>
    <dbReference type="NCBI Taxonomy" id="2293571"/>
    <lineage>
        <taxon>Bacteria</taxon>
        <taxon>Bacillati</taxon>
        <taxon>Actinomycetota</taxon>
        <taxon>Actinomycetes</taxon>
        <taxon>Kitasatosporales</taxon>
        <taxon>Streptomycetaceae</taxon>
        <taxon>Streptomyces</taxon>
    </lineage>
</organism>
<evidence type="ECO:0000313" key="6">
    <source>
        <dbReference type="Proteomes" id="UP000262477"/>
    </source>
</evidence>
<dbReference type="Pfam" id="PF13560">
    <property type="entry name" value="HTH_31"/>
    <property type="match status" value="1"/>
</dbReference>
<evidence type="ECO:0000256" key="2">
    <source>
        <dbReference type="ARBA" id="ARBA00023125"/>
    </source>
</evidence>
<dbReference type="PANTHER" id="PTHR46797:SF23">
    <property type="entry name" value="HTH-TYPE TRANSCRIPTIONAL REGULATOR SUTR"/>
    <property type="match status" value="1"/>
</dbReference>
<evidence type="ECO:0000256" key="3">
    <source>
        <dbReference type="ARBA" id="ARBA00023163"/>
    </source>
</evidence>
<dbReference type="GO" id="GO:0003700">
    <property type="term" value="F:DNA-binding transcription factor activity"/>
    <property type="evidence" value="ECO:0007669"/>
    <property type="project" value="TreeGrafter"/>
</dbReference>
<evidence type="ECO:0000259" key="4">
    <source>
        <dbReference type="PROSITE" id="PS50943"/>
    </source>
</evidence>
<dbReference type="PANTHER" id="PTHR46797">
    <property type="entry name" value="HTH-TYPE TRANSCRIPTIONAL REGULATOR"/>
    <property type="match status" value="1"/>
</dbReference>
<proteinExistence type="predicted"/>